<proteinExistence type="inferred from homology"/>
<evidence type="ECO:0000256" key="4">
    <source>
        <dbReference type="ARBA" id="ARBA00022737"/>
    </source>
</evidence>
<dbReference type="InterPro" id="IPR023395">
    <property type="entry name" value="MCP_dom_sf"/>
</dbReference>
<feature type="repeat" description="Solcar" evidence="6">
    <location>
        <begin position="85"/>
        <end position="168"/>
    </location>
</feature>
<dbReference type="PROSITE" id="PS50920">
    <property type="entry name" value="SOLCAR"/>
    <property type="match status" value="1"/>
</dbReference>
<comment type="similarity">
    <text evidence="7">Belongs to the mitochondrial carrier (TC 2.A.29) family.</text>
</comment>
<dbReference type="InterPro" id="IPR018108">
    <property type="entry name" value="MCP_transmembrane"/>
</dbReference>
<keyword evidence="5 6" id="KW-0472">Membrane</keyword>
<keyword evidence="4" id="KW-0677">Repeat</keyword>
<dbReference type="Pfam" id="PF00153">
    <property type="entry name" value="Mito_carr"/>
    <property type="match status" value="1"/>
</dbReference>
<evidence type="ECO:0000313" key="10">
    <source>
        <dbReference type="Proteomes" id="UP000467841"/>
    </source>
</evidence>
<keyword evidence="3 6" id="KW-0812">Transmembrane</keyword>
<dbReference type="SUPFAM" id="SSF103506">
    <property type="entry name" value="Mitochondrial carrier"/>
    <property type="match status" value="1"/>
</dbReference>
<keyword evidence="10" id="KW-1185">Reference proteome</keyword>
<name>A0A6D2IGK7_9BRAS</name>
<feature type="region of interest" description="Disordered" evidence="8">
    <location>
        <begin position="52"/>
        <end position="72"/>
    </location>
</feature>
<dbReference type="Gene3D" id="1.50.40.10">
    <property type="entry name" value="Mitochondrial carrier domain"/>
    <property type="match status" value="1"/>
</dbReference>
<dbReference type="EMBL" id="CACVBM020001052">
    <property type="protein sequence ID" value="CAA7027187.1"/>
    <property type="molecule type" value="Genomic_DNA"/>
</dbReference>
<gene>
    <name evidence="9" type="ORF">MERR_LOCUS14422</name>
</gene>
<dbReference type="AlphaFoldDB" id="A0A6D2IGK7"/>
<evidence type="ECO:0000256" key="8">
    <source>
        <dbReference type="SAM" id="MobiDB-lite"/>
    </source>
</evidence>
<comment type="caution">
    <text evidence="9">The sequence shown here is derived from an EMBL/GenBank/DDBJ whole genome shotgun (WGS) entry which is preliminary data.</text>
</comment>
<evidence type="ECO:0000256" key="6">
    <source>
        <dbReference type="PROSITE-ProRule" id="PRU00282"/>
    </source>
</evidence>
<evidence type="ECO:0000256" key="5">
    <source>
        <dbReference type="ARBA" id="ARBA00023136"/>
    </source>
</evidence>
<dbReference type="GO" id="GO:0055085">
    <property type="term" value="P:transmembrane transport"/>
    <property type="evidence" value="ECO:0007669"/>
    <property type="project" value="InterPro"/>
</dbReference>
<evidence type="ECO:0000256" key="2">
    <source>
        <dbReference type="ARBA" id="ARBA00022448"/>
    </source>
</evidence>
<evidence type="ECO:0008006" key="11">
    <source>
        <dbReference type="Google" id="ProtNLM"/>
    </source>
</evidence>
<keyword evidence="2 7" id="KW-0813">Transport</keyword>
<accession>A0A6D2IGK7</accession>
<dbReference type="InterPro" id="IPR002067">
    <property type="entry name" value="MCP"/>
</dbReference>
<evidence type="ECO:0000313" key="9">
    <source>
        <dbReference type="EMBL" id="CAA7027187.1"/>
    </source>
</evidence>
<protein>
    <recommendedName>
        <fullName evidence="11">ADP,ATP carrier protein</fullName>
    </recommendedName>
</protein>
<evidence type="ECO:0000256" key="1">
    <source>
        <dbReference type="ARBA" id="ARBA00004141"/>
    </source>
</evidence>
<sequence>MGITKSVNSSNRVAFAPTPSLCISPVRRKQTRLCSGKDSLFLSVSLSKDRSERECKDASTENNEIRGTGNGKRRVFGGVKRSGTMNTQKHLWAGAVAAMVSKTFLAPLERLKLEYTVHDEQRNLLVVAQTIATTQGFKGFWKGNLLSVLRTAPFKAVNFCAYESVNSNEGAGDALIALLVSVTRSLLWEEEADQICSGLWYWNGFRSCRYVLRASMGDQ</sequence>
<evidence type="ECO:0000256" key="7">
    <source>
        <dbReference type="RuleBase" id="RU000488"/>
    </source>
</evidence>
<dbReference type="PRINTS" id="PR00926">
    <property type="entry name" value="MITOCARRIER"/>
</dbReference>
<comment type="subcellular location">
    <subcellularLocation>
        <location evidence="1">Membrane</location>
        <topology evidence="1">Multi-pass membrane protein</topology>
    </subcellularLocation>
</comment>
<dbReference type="PANTHER" id="PTHR24089">
    <property type="entry name" value="SOLUTE CARRIER FAMILY 25"/>
    <property type="match status" value="1"/>
</dbReference>
<organism evidence="9 10">
    <name type="scientific">Microthlaspi erraticum</name>
    <dbReference type="NCBI Taxonomy" id="1685480"/>
    <lineage>
        <taxon>Eukaryota</taxon>
        <taxon>Viridiplantae</taxon>
        <taxon>Streptophyta</taxon>
        <taxon>Embryophyta</taxon>
        <taxon>Tracheophyta</taxon>
        <taxon>Spermatophyta</taxon>
        <taxon>Magnoliopsida</taxon>
        <taxon>eudicotyledons</taxon>
        <taxon>Gunneridae</taxon>
        <taxon>Pentapetalae</taxon>
        <taxon>rosids</taxon>
        <taxon>malvids</taxon>
        <taxon>Brassicales</taxon>
        <taxon>Brassicaceae</taxon>
        <taxon>Coluteocarpeae</taxon>
        <taxon>Microthlaspi</taxon>
    </lineage>
</organism>
<dbReference type="OrthoDB" id="1744790at2759"/>
<evidence type="ECO:0000256" key="3">
    <source>
        <dbReference type="ARBA" id="ARBA00022692"/>
    </source>
</evidence>
<dbReference type="GO" id="GO:0016020">
    <property type="term" value="C:membrane"/>
    <property type="evidence" value="ECO:0007669"/>
    <property type="project" value="UniProtKB-SubCell"/>
</dbReference>
<dbReference type="Proteomes" id="UP000467841">
    <property type="component" value="Unassembled WGS sequence"/>
</dbReference>
<reference evidence="9" key="1">
    <citation type="submission" date="2020-01" db="EMBL/GenBank/DDBJ databases">
        <authorList>
            <person name="Mishra B."/>
        </authorList>
    </citation>
    <scope>NUCLEOTIDE SEQUENCE [LARGE SCALE GENOMIC DNA]</scope>
</reference>